<evidence type="ECO:0000313" key="2">
    <source>
        <dbReference type="Proteomes" id="UP000054018"/>
    </source>
</evidence>
<dbReference type="AlphaFoldDB" id="A0A0C9ZUJ5"/>
<sequence length="58" mass="6266">MTSYIYASFQTPADDMRIDPPVVDTSGALAYLVMEVVVLATAQPSQGLPVLITMHPRS</sequence>
<reference evidence="2" key="2">
    <citation type="submission" date="2015-01" db="EMBL/GenBank/DDBJ databases">
        <title>Evolutionary Origins and Diversification of the Mycorrhizal Mutualists.</title>
        <authorList>
            <consortium name="DOE Joint Genome Institute"/>
            <consortium name="Mycorrhizal Genomics Consortium"/>
            <person name="Kohler A."/>
            <person name="Kuo A."/>
            <person name="Nagy L.G."/>
            <person name="Floudas D."/>
            <person name="Copeland A."/>
            <person name="Barry K.W."/>
            <person name="Cichocki N."/>
            <person name="Veneault-Fourrey C."/>
            <person name="LaButti K."/>
            <person name="Lindquist E.A."/>
            <person name="Lipzen A."/>
            <person name="Lundell T."/>
            <person name="Morin E."/>
            <person name="Murat C."/>
            <person name="Riley R."/>
            <person name="Ohm R."/>
            <person name="Sun H."/>
            <person name="Tunlid A."/>
            <person name="Henrissat B."/>
            <person name="Grigoriev I.V."/>
            <person name="Hibbett D.S."/>
            <person name="Martin F."/>
        </authorList>
    </citation>
    <scope>NUCLEOTIDE SEQUENCE [LARGE SCALE GENOMIC DNA]</scope>
    <source>
        <strain evidence="2">441</strain>
    </source>
</reference>
<evidence type="ECO:0000313" key="1">
    <source>
        <dbReference type="EMBL" id="KIK29684.1"/>
    </source>
</evidence>
<organism evidence="1 2">
    <name type="scientific">Pisolithus microcarpus 441</name>
    <dbReference type="NCBI Taxonomy" id="765257"/>
    <lineage>
        <taxon>Eukaryota</taxon>
        <taxon>Fungi</taxon>
        <taxon>Dikarya</taxon>
        <taxon>Basidiomycota</taxon>
        <taxon>Agaricomycotina</taxon>
        <taxon>Agaricomycetes</taxon>
        <taxon>Agaricomycetidae</taxon>
        <taxon>Boletales</taxon>
        <taxon>Sclerodermatineae</taxon>
        <taxon>Pisolithaceae</taxon>
        <taxon>Pisolithus</taxon>
    </lineage>
</organism>
<name>A0A0C9ZUJ5_9AGAM</name>
<dbReference type="HOGENOM" id="CLU_2979995_0_0_1"/>
<dbReference type="EMBL" id="KN833688">
    <property type="protein sequence ID" value="KIK29684.1"/>
    <property type="molecule type" value="Genomic_DNA"/>
</dbReference>
<keyword evidence="2" id="KW-1185">Reference proteome</keyword>
<accession>A0A0C9ZUJ5</accession>
<dbReference type="Proteomes" id="UP000054018">
    <property type="component" value="Unassembled WGS sequence"/>
</dbReference>
<protein>
    <submittedName>
        <fullName evidence="1">Unplaced genomic scaffold scaffold_4, whole genome shotgun sequence</fullName>
    </submittedName>
</protein>
<reference evidence="1 2" key="1">
    <citation type="submission" date="2014-04" db="EMBL/GenBank/DDBJ databases">
        <authorList>
            <consortium name="DOE Joint Genome Institute"/>
            <person name="Kuo A."/>
            <person name="Kohler A."/>
            <person name="Costa M.D."/>
            <person name="Nagy L.G."/>
            <person name="Floudas D."/>
            <person name="Copeland A."/>
            <person name="Barry K.W."/>
            <person name="Cichocki N."/>
            <person name="Veneault-Fourrey C."/>
            <person name="LaButti K."/>
            <person name="Lindquist E.A."/>
            <person name="Lipzen A."/>
            <person name="Lundell T."/>
            <person name="Morin E."/>
            <person name="Murat C."/>
            <person name="Sun H."/>
            <person name="Tunlid A."/>
            <person name="Henrissat B."/>
            <person name="Grigoriev I.V."/>
            <person name="Hibbett D.S."/>
            <person name="Martin F."/>
            <person name="Nordberg H.P."/>
            <person name="Cantor M.N."/>
            <person name="Hua S.X."/>
        </authorList>
    </citation>
    <scope>NUCLEOTIDE SEQUENCE [LARGE SCALE GENOMIC DNA]</scope>
    <source>
        <strain evidence="1 2">441</strain>
    </source>
</reference>
<gene>
    <name evidence="1" type="ORF">PISMIDRAFT_438747</name>
</gene>
<proteinExistence type="predicted"/>